<reference evidence="6" key="2">
    <citation type="submission" date="2025-08" db="UniProtKB">
        <authorList>
            <consortium name="Ensembl"/>
        </authorList>
    </citation>
    <scope>IDENTIFICATION</scope>
</reference>
<dbReference type="PANTHER" id="PTHR15138">
    <property type="entry name" value="TRANSCRIPTION INITIATION FACTOR TFIID SUBUNIT 4"/>
    <property type="match status" value="1"/>
</dbReference>
<evidence type="ECO:0000256" key="1">
    <source>
        <dbReference type="ARBA" id="ARBA00004123"/>
    </source>
</evidence>
<keyword evidence="2" id="KW-0805">Transcription regulation</keyword>
<dbReference type="GO" id="GO:0003677">
    <property type="term" value="F:DNA binding"/>
    <property type="evidence" value="ECO:0007669"/>
    <property type="project" value="TreeGrafter"/>
</dbReference>
<proteinExistence type="predicted"/>
<dbReference type="InterPro" id="IPR037249">
    <property type="entry name" value="TAFH/NHR1_dom_sf"/>
</dbReference>
<dbReference type="Gene3D" id="1.20.120.1110">
    <property type="entry name" value="TAFH/NHR1 domain"/>
    <property type="match status" value="1"/>
</dbReference>
<evidence type="ECO:0000256" key="2">
    <source>
        <dbReference type="ARBA" id="ARBA00023015"/>
    </source>
</evidence>
<dbReference type="AlphaFoldDB" id="H2Z377"/>
<dbReference type="Proteomes" id="UP000007875">
    <property type="component" value="Unassembled WGS sequence"/>
</dbReference>
<evidence type="ECO:0000256" key="3">
    <source>
        <dbReference type="ARBA" id="ARBA00023163"/>
    </source>
</evidence>
<evidence type="ECO:0000259" key="5">
    <source>
        <dbReference type="PROSITE" id="PS51119"/>
    </source>
</evidence>
<evidence type="ECO:0000256" key="4">
    <source>
        <dbReference type="ARBA" id="ARBA00023242"/>
    </source>
</evidence>
<dbReference type="GO" id="GO:0016251">
    <property type="term" value="F:RNA polymerase II general transcription initiation factor activity"/>
    <property type="evidence" value="ECO:0007669"/>
    <property type="project" value="TreeGrafter"/>
</dbReference>
<reference evidence="6" key="3">
    <citation type="submission" date="2025-09" db="UniProtKB">
        <authorList>
            <consortium name="Ensembl"/>
        </authorList>
    </citation>
    <scope>IDENTIFICATION</scope>
</reference>
<dbReference type="InterPro" id="IPR003894">
    <property type="entry name" value="TAFH_NHR1"/>
</dbReference>
<reference evidence="7" key="1">
    <citation type="submission" date="2003-08" db="EMBL/GenBank/DDBJ databases">
        <authorList>
            <person name="Birren B."/>
            <person name="Nusbaum C."/>
            <person name="Abebe A."/>
            <person name="Abouelleil A."/>
            <person name="Adekoya E."/>
            <person name="Ait-zahra M."/>
            <person name="Allen N."/>
            <person name="Allen T."/>
            <person name="An P."/>
            <person name="Anderson M."/>
            <person name="Anderson S."/>
            <person name="Arachchi H."/>
            <person name="Armbruster J."/>
            <person name="Bachantsang P."/>
            <person name="Baldwin J."/>
            <person name="Barry A."/>
            <person name="Bayul T."/>
            <person name="Blitshsteyn B."/>
            <person name="Bloom T."/>
            <person name="Blye J."/>
            <person name="Boguslavskiy L."/>
            <person name="Borowsky M."/>
            <person name="Boukhgalter B."/>
            <person name="Brunache A."/>
            <person name="Butler J."/>
            <person name="Calixte N."/>
            <person name="Calvo S."/>
            <person name="Camarata J."/>
            <person name="Campo K."/>
            <person name="Chang J."/>
            <person name="Cheshatsang Y."/>
            <person name="Citroen M."/>
            <person name="Collymore A."/>
            <person name="Considine T."/>
            <person name="Cook A."/>
            <person name="Cooke P."/>
            <person name="Corum B."/>
            <person name="Cuomo C."/>
            <person name="David R."/>
            <person name="Dawoe T."/>
            <person name="Degray S."/>
            <person name="Dodge S."/>
            <person name="Dooley K."/>
            <person name="Dorje P."/>
            <person name="Dorjee K."/>
            <person name="Dorris L."/>
            <person name="Duffey N."/>
            <person name="Dupes A."/>
            <person name="Elkins T."/>
            <person name="Engels R."/>
            <person name="Erickson J."/>
            <person name="Farina A."/>
            <person name="Faro S."/>
            <person name="Ferreira P."/>
            <person name="Fischer H."/>
            <person name="Fitzgerald M."/>
            <person name="Foley K."/>
            <person name="Gage D."/>
            <person name="Galagan J."/>
            <person name="Gearin G."/>
            <person name="Gnerre S."/>
            <person name="Gnirke A."/>
            <person name="Goyette A."/>
            <person name="Graham J."/>
            <person name="Grandbois E."/>
            <person name="Gyaltsen K."/>
            <person name="Hafez N."/>
            <person name="Hagopian D."/>
            <person name="Hagos B."/>
            <person name="Hall J."/>
            <person name="Hatcher B."/>
            <person name="Heller A."/>
            <person name="Higgins H."/>
            <person name="Honan T."/>
            <person name="Horn A."/>
            <person name="Houde N."/>
            <person name="Hughes L."/>
            <person name="Hulme W."/>
            <person name="Husby E."/>
            <person name="Iliev I."/>
            <person name="Jaffe D."/>
            <person name="Jones C."/>
            <person name="Kamal M."/>
            <person name="Kamat A."/>
            <person name="Kamvysselis M."/>
            <person name="Karlsson E."/>
            <person name="Kells C."/>
            <person name="Kieu A."/>
            <person name="Kisner P."/>
            <person name="Kodira C."/>
            <person name="Kulbokas E."/>
            <person name="Labutti K."/>
            <person name="Lama D."/>
            <person name="Landers T."/>
            <person name="Leger J."/>
            <person name="Levine S."/>
            <person name="Lewis D."/>
            <person name="Lewis T."/>
            <person name="Lindblad-toh K."/>
            <person name="Liu X."/>
            <person name="Lokyitsang T."/>
            <person name="Lokyitsang Y."/>
            <person name="Lucien O."/>
            <person name="Lui A."/>
            <person name="Ma L.J."/>
            <person name="Mabbitt R."/>
            <person name="Macdonald J."/>
            <person name="Maclean C."/>
            <person name="Major J."/>
            <person name="Manning J."/>
            <person name="Marabella R."/>
            <person name="Maru K."/>
            <person name="Matthews C."/>
            <person name="Mauceli E."/>
            <person name="Mccarthy M."/>
            <person name="Mcdonough S."/>
            <person name="Mcghee T."/>
            <person name="Meldrim J."/>
            <person name="Meneus L."/>
            <person name="Mesirov J."/>
            <person name="Mihalev A."/>
            <person name="Mihova T."/>
            <person name="Mikkelsen T."/>
            <person name="Mlenga V."/>
            <person name="Moru K."/>
            <person name="Mozes J."/>
            <person name="Mulrain L."/>
            <person name="Munson G."/>
            <person name="Naylor J."/>
            <person name="Newes C."/>
            <person name="Nguyen C."/>
            <person name="Nguyen N."/>
            <person name="Nguyen T."/>
            <person name="Nicol R."/>
            <person name="Nielsen C."/>
            <person name="Nizzari M."/>
            <person name="Norbu C."/>
            <person name="Norbu N."/>
            <person name="O'donnell P."/>
            <person name="Okoawo O."/>
            <person name="O'leary S."/>
            <person name="Omotosho B."/>
            <person name="O'neill K."/>
            <person name="Osman S."/>
            <person name="Parker S."/>
            <person name="Perrin D."/>
            <person name="Phunkhang P."/>
            <person name="Piqani B."/>
            <person name="Purcell S."/>
            <person name="Rachupka T."/>
            <person name="Ramasamy U."/>
            <person name="Rameau R."/>
            <person name="Ray V."/>
            <person name="Raymond C."/>
            <person name="Retta R."/>
            <person name="Richardson S."/>
            <person name="Rise C."/>
            <person name="Rodriguez J."/>
            <person name="Rogers J."/>
            <person name="Rogov P."/>
            <person name="Rutman M."/>
            <person name="Schupbach R."/>
            <person name="Seaman C."/>
            <person name="Settipalli S."/>
            <person name="Sharpe T."/>
            <person name="Sheridan J."/>
            <person name="Sherpa N."/>
            <person name="Shi J."/>
            <person name="Smirnov S."/>
            <person name="Smith C."/>
            <person name="Sougnez C."/>
            <person name="Spencer B."/>
            <person name="Stalker J."/>
            <person name="Stange-thomann N."/>
            <person name="Stavropoulos S."/>
            <person name="Stetson K."/>
            <person name="Stone C."/>
            <person name="Stone S."/>
            <person name="Stubbs M."/>
            <person name="Talamas J."/>
            <person name="Tchuinga P."/>
            <person name="Tenzing P."/>
            <person name="Tesfaye S."/>
            <person name="Theodore J."/>
            <person name="Thoulutsang Y."/>
            <person name="Topham K."/>
            <person name="Towey S."/>
            <person name="Tsamla T."/>
            <person name="Tsomo N."/>
            <person name="Vallee D."/>
            <person name="Vassiliev H."/>
            <person name="Venkataraman V."/>
            <person name="Vinson J."/>
            <person name="Vo A."/>
            <person name="Wade C."/>
            <person name="Wang S."/>
            <person name="Wangchuk T."/>
            <person name="Wangdi T."/>
            <person name="Whittaker C."/>
            <person name="Wilkinson J."/>
            <person name="Wu Y."/>
            <person name="Wyman D."/>
            <person name="Yadav S."/>
            <person name="Yang S."/>
            <person name="Yang X."/>
            <person name="Yeager S."/>
            <person name="Yee E."/>
            <person name="Young G."/>
            <person name="Zainoun J."/>
            <person name="Zembeck L."/>
            <person name="Zimmer A."/>
            <person name="Zody M."/>
            <person name="Lander E."/>
        </authorList>
    </citation>
    <scope>NUCLEOTIDE SEQUENCE [LARGE SCALE GENOMIC DNA]</scope>
</reference>
<keyword evidence="4" id="KW-0539">Nucleus</keyword>
<dbReference type="PROSITE" id="PS51119">
    <property type="entry name" value="TAFH"/>
    <property type="match status" value="1"/>
</dbReference>
<dbReference type="GO" id="GO:0006367">
    <property type="term" value="P:transcription initiation at RNA polymerase II promoter"/>
    <property type="evidence" value="ECO:0007669"/>
    <property type="project" value="TreeGrafter"/>
</dbReference>
<evidence type="ECO:0000313" key="6">
    <source>
        <dbReference type="Ensembl" id="ENSCSAVP00000012039.1"/>
    </source>
</evidence>
<dbReference type="GeneTree" id="ENSGT00390000011620"/>
<dbReference type="InterPro" id="IPR045144">
    <property type="entry name" value="TAF4"/>
</dbReference>
<comment type="subcellular location">
    <subcellularLocation>
        <location evidence="1">Nucleus</location>
    </subcellularLocation>
</comment>
<keyword evidence="7" id="KW-1185">Reference proteome</keyword>
<dbReference type="HOGENOM" id="CLU_1890411_0_0_1"/>
<dbReference type="PANTHER" id="PTHR15138:SF14">
    <property type="entry name" value="TRANSCRIPTION INITIATION FACTOR TFIID SUBUNIT 4"/>
    <property type="match status" value="1"/>
</dbReference>
<evidence type="ECO:0000313" key="7">
    <source>
        <dbReference type="Proteomes" id="UP000007875"/>
    </source>
</evidence>
<feature type="domain" description="TAFH" evidence="5">
    <location>
        <begin position="92"/>
        <end position="135"/>
    </location>
</feature>
<dbReference type="GO" id="GO:0005669">
    <property type="term" value="C:transcription factor TFIID complex"/>
    <property type="evidence" value="ECO:0007669"/>
    <property type="project" value="InterPro"/>
</dbReference>
<keyword evidence="3" id="KW-0804">Transcription</keyword>
<dbReference type="SUPFAM" id="SSF158553">
    <property type="entry name" value="TAFH domain-like"/>
    <property type="match status" value="1"/>
</dbReference>
<dbReference type="Pfam" id="PF07531">
    <property type="entry name" value="TAFH"/>
    <property type="match status" value="1"/>
</dbReference>
<organism evidence="6 7">
    <name type="scientific">Ciona savignyi</name>
    <name type="common">Pacific transparent sea squirt</name>
    <dbReference type="NCBI Taxonomy" id="51511"/>
    <lineage>
        <taxon>Eukaryota</taxon>
        <taxon>Metazoa</taxon>
        <taxon>Chordata</taxon>
        <taxon>Tunicata</taxon>
        <taxon>Ascidiacea</taxon>
        <taxon>Phlebobranchia</taxon>
        <taxon>Cionidae</taxon>
        <taxon>Ciona</taxon>
    </lineage>
</organism>
<dbReference type="Ensembl" id="ENSCSAVT00000012179.1">
    <property type="protein sequence ID" value="ENSCSAVP00000012039.1"/>
    <property type="gene ID" value="ENSCSAVG00000007080.1"/>
</dbReference>
<accession>H2Z377</accession>
<protein>
    <recommendedName>
        <fullName evidence="5">TAFH domain-containing protein</fullName>
    </recommendedName>
</protein>
<name>H2Z377_CIOSA</name>
<sequence length="135" mass="14189">MVLTRSSNGQLVLVNGNQMPSTSGQPVISSNLATAAPSARVMTTMATTSLSSITTVGKPVPVPTAVTQLTKPQETKIPQTKAASITLSQDDIVNVNKCRNFLTTLIKLASTGSQLPVTVRNVKALVQNLIDDKIC</sequence>